<evidence type="ECO:0000313" key="2">
    <source>
        <dbReference type="Proteomes" id="UP001589844"/>
    </source>
</evidence>
<comment type="caution">
    <text evidence="1">The sequence shown here is derived from an EMBL/GenBank/DDBJ whole genome shotgun (WGS) entry which is preliminary data.</text>
</comment>
<gene>
    <name evidence="1" type="ORF">ACFFJH_08565</name>
</gene>
<proteinExistence type="predicted"/>
<protein>
    <submittedName>
        <fullName evidence="1">Uncharacterized protein</fullName>
    </submittedName>
</protein>
<dbReference type="RefSeq" id="WP_390211675.1">
    <property type="nucleotide sequence ID" value="NZ_JBHLXJ010000009.1"/>
</dbReference>
<dbReference type="Proteomes" id="UP001589844">
    <property type="component" value="Unassembled WGS sequence"/>
</dbReference>
<reference evidence="1 2" key="1">
    <citation type="submission" date="2024-09" db="EMBL/GenBank/DDBJ databases">
        <authorList>
            <person name="Sun Q."/>
            <person name="Mori K."/>
        </authorList>
    </citation>
    <scope>NUCLEOTIDE SEQUENCE [LARGE SCALE GENOMIC DNA]</scope>
    <source>
        <strain evidence="1 2">CCM 8677</strain>
    </source>
</reference>
<evidence type="ECO:0000313" key="1">
    <source>
        <dbReference type="EMBL" id="MFC0349858.1"/>
    </source>
</evidence>
<name>A0ABV6IDI3_9BURK</name>
<accession>A0ABV6IDI3</accession>
<dbReference type="EMBL" id="JBHLXJ010000009">
    <property type="protein sequence ID" value="MFC0349858.1"/>
    <property type="molecule type" value="Genomic_DNA"/>
</dbReference>
<sequence length="148" mass="17032">MISTHSSYSTPFSFSNDGGAFQNWRCVDLTLNFPYFFIEFECIEDQMPHRQSKIVCRGEDLIELCIQIREQDNLTLTQIALLNPSTRNANRGWTLININQILEADFEESNQVTLIYVADDGVKYADYLDSEQLNLAKNTRTLIQLGLQ</sequence>
<keyword evidence="2" id="KW-1185">Reference proteome</keyword>
<organism evidence="1 2">
    <name type="scientific">Undibacterium danionis</name>
    <dbReference type="NCBI Taxonomy" id="1812100"/>
    <lineage>
        <taxon>Bacteria</taxon>
        <taxon>Pseudomonadati</taxon>
        <taxon>Pseudomonadota</taxon>
        <taxon>Betaproteobacteria</taxon>
        <taxon>Burkholderiales</taxon>
        <taxon>Oxalobacteraceae</taxon>
        <taxon>Undibacterium</taxon>
    </lineage>
</organism>